<organism evidence="2 3">
    <name type="scientific">Amniculicola lignicola CBS 123094</name>
    <dbReference type="NCBI Taxonomy" id="1392246"/>
    <lineage>
        <taxon>Eukaryota</taxon>
        <taxon>Fungi</taxon>
        <taxon>Dikarya</taxon>
        <taxon>Ascomycota</taxon>
        <taxon>Pezizomycotina</taxon>
        <taxon>Dothideomycetes</taxon>
        <taxon>Pleosporomycetidae</taxon>
        <taxon>Pleosporales</taxon>
        <taxon>Amniculicolaceae</taxon>
        <taxon>Amniculicola</taxon>
    </lineage>
</organism>
<dbReference type="Proteomes" id="UP000799779">
    <property type="component" value="Unassembled WGS sequence"/>
</dbReference>
<accession>A0A6A5WTG9</accession>
<reference evidence="2" key="1">
    <citation type="journal article" date="2020" name="Stud. Mycol.">
        <title>101 Dothideomycetes genomes: a test case for predicting lifestyles and emergence of pathogens.</title>
        <authorList>
            <person name="Haridas S."/>
            <person name="Albert R."/>
            <person name="Binder M."/>
            <person name="Bloem J."/>
            <person name="Labutti K."/>
            <person name="Salamov A."/>
            <person name="Andreopoulos B."/>
            <person name="Baker S."/>
            <person name="Barry K."/>
            <person name="Bills G."/>
            <person name="Bluhm B."/>
            <person name="Cannon C."/>
            <person name="Castanera R."/>
            <person name="Culley D."/>
            <person name="Daum C."/>
            <person name="Ezra D."/>
            <person name="Gonzalez J."/>
            <person name="Henrissat B."/>
            <person name="Kuo A."/>
            <person name="Liang C."/>
            <person name="Lipzen A."/>
            <person name="Lutzoni F."/>
            <person name="Magnuson J."/>
            <person name="Mondo S."/>
            <person name="Nolan M."/>
            <person name="Ohm R."/>
            <person name="Pangilinan J."/>
            <person name="Park H.-J."/>
            <person name="Ramirez L."/>
            <person name="Alfaro M."/>
            <person name="Sun H."/>
            <person name="Tritt A."/>
            <person name="Yoshinaga Y."/>
            <person name="Zwiers L.-H."/>
            <person name="Turgeon B."/>
            <person name="Goodwin S."/>
            <person name="Spatafora J."/>
            <person name="Crous P."/>
            <person name="Grigoriev I."/>
        </authorList>
    </citation>
    <scope>NUCLEOTIDE SEQUENCE</scope>
    <source>
        <strain evidence="2">CBS 123094</strain>
    </source>
</reference>
<feature type="region of interest" description="Disordered" evidence="1">
    <location>
        <begin position="27"/>
        <end position="57"/>
    </location>
</feature>
<proteinExistence type="predicted"/>
<gene>
    <name evidence="2" type="ORF">P154DRAFT_573091</name>
</gene>
<evidence type="ECO:0000313" key="3">
    <source>
        <dbReference type="Proteomes" id="UP000799779"/>
    </source>
</evidence>
<evidence type="ECO:0000256" key="1">
    <source>
        <dbReference type="SAM" id="MobiDB-lite"/>
    </source>
</evidence>
<dbReference type="AlphaFoldDB" id="A0A6A5WTG9"/>
<protein>
    <submittedName>
        <fullName evidence="2">Uncharacterized protein</fullName>
    </submittedName>
</protein>
<dbReference type="EMBL" id="ML977572">
    <property type="protein sequence ID" value="KAF2003491.1"/>
    <property type="molecule type" value="Genomic_DNA"/>
</dbReference>
<sequence>MSVTTTANTQTYSLRATLADYDLHHSGEPLDTSLNAHPAPSIPASPNPSLWPNDHRRVPAHRPVNTELDQGQRRVYQNGVERAFVTVMFTGVFVEASLAKAWRTTIGNVWNVEYNLGGEW</sequence>
<evidence type="ECO:0000313" key="2">
    <source>
        <dbReference type="EMBL" id="KAF2003491.1"/>
    </source>
</evidence>
<dbReference type="OrthoDB" id="5201563at2759"/>
<keyword evidence="3" id="KW-1185">Reference proteome</keyword>
<name>A0A6A5WTG9_9PLEO</name>